<dbReference type="EMBL" id="GBRH01173778">
    <property type="protein sequence ID" value="JAE24118.1"/>
    <property type="molecule type" value="Transcribed_RNA"/>
</dbReference>
<reference evidence="1" key="2">
    <citation type="journal article" date="2015" name="Data Brief">
        <title>Shoot transcriptome of the giant reed, Arundo donax.</title>
        <authorList>
            <person name="Barrero R.A."/>
            <person name="Guerrero F.D."/>
            <person name="Moolhuijzen P."/>
            <person name="Goolsby J.A."/>
            <person name="Tidwell J."/>
            <person name="Bellgard S.E."/>
            <person name="Bellgard M.I."/>
        </authorList>
    </citation>
    <scope>NUCLEOTIDE SEQUENCE</scope>
    <source>
        <tissue evidence="1">Shoot tissue taken approximately 20 cm above the soil surface</tissue>
    </source>
</reference>
<proteinExistence type="predicted"/>
<reference evidence="1" key="1">
    <citation type="submission" date="2014-09" db="EMBL/GenBank/DDBJ databases">
        <authorList>
            <person name="Magalhaes I.L.F."/>
            <person name="Oliveira U."/>
            <person name="Santos F.R."/>
            <person name="Vidigal T.H.D.A."/>
            <person name="Brescovit A.D."/>
            <person name="Santos A.J."/>
        </authorList>
    </citation>
    <scope>NUCLEOTIDE SEQUENCE</scope>
    <source>
        <tissue evidence="1">Shoot tissue taken approximately 20 cm above the soil surface</tissue>
    </source>
</reference>
<accession>A0A0A9GU73</accession>
<evidence type="ECO:0000313" key="1">
    <source>
        <dbReference type="EMBL" id="JAE24118.1"/>
    </source>
</evidence>
<name>A0A0A9GU73_ARUDO</name>
<sequence length="39" mass="4624">MMRVSIKQEFLQYFSIYKCIVGCRRENCILLIDSLQAPL</sequence>
<dbReference type="AlphaFoldDB" id="A0A0A9GU73"/>
<protein>
    <submittedName>
        <fullName evidence="1">Uncharacterized protein</fullName>
    </submittedName>
</protein>
<organism evidence="1">
    <name type="scientific">Arundo donax</name>
    <name type="common">Giant reed</name>
    <name type="synonym">Donax arundinaceus</name>
    <dbReference type="NCBI Taxonomy" id="35708"/>
    <lineage>
        <taxon>Eukaryota</taxon>
        <taxon>Viridiplantae</taxon>
        <taxon>Streptophyta</taxon>
        <taxon>Embryophyta</taxon>
        <taxon>Tracheophyta</taxon>
        <taxon>Spermatophyta</taxon>
        <taxon>Magnoliopsida</taxon>
        <taxon>Liliopsida</taxon>
        <taxon>Poales</taxon>
        <taxon>Poaceae</taxon>
        <taxon>PACMAD clade</taxon>
        <taxon>Arundinoideae</taxon>
        <taxon>Arundineae</taxon>
        <taxon>Arundo</taxon>
    </lineage>
</organism>